<evidence type="ECO:0000256" key="3">
    <source>
        <dbReference type="ARBA" id="ARBA00022490"/>
    </source>
</evidence>
<keyword evidence="6" id="KW-0479">Metal-binding</keyword>
<evidence type="ECO:0000256" key="4">
    <source>
        <dbReference type="ARBA" id="ARBA00022857"/>
    </source>
</evidence>
<feature type="domain" description="Enoyl reductase (ER)" evidence="7">
    <location>
        <begin position="11"/>
        <end position="334"/>
    </location>
</feature>
<dbReference type="InterPro" id="IPR036291">
    <property type="entry name" value="NAD(P)-bd_dom_sf"/>
</dbReference>
<dbReference type="InterPro" id="IPR013154">
    <property type="entry name" value="ADH-like_N"/>
</dbReference>
<evidence type="ECO:0000313" key="8">
    <source>
        <dbReference type="EMBL" id="QLI81267.1"/>
    </source>
</evidence>
<dbReference type="PANTHER" id="PTHR44154">
    <property type="entry name" value="QUINONE OXIDOREDUCTASE"/>
    <property type="match status" value="1"/>
</dbReference>
<keyword evidence="4" id="KW-0521">NADP</keyword>
<dbReference type="RefSeq" id="WP_180308394.1">
    <property type="nucleotide sequence ID" value="NZ_CP058952.1"/>
</dbReference>
<dbReference type="SMART" id="SM00829">
    <property type="entry name" value="PKS_ER"/>
    <property type="match status" value="1"/>
</dbReference>
<evidence type="ECO:0000259" key="7">
    <source>
        <dbReference type="SMART" id="SM00829"/>
    </source>
</evidence>
<evidence type="ECO:0000256" key="1">
    <source>
        <dbReference type="ARBA" id="ARBA00004496"/>
    </source>
</evidence>
<dbReference type="GO" id="GO:0003723">
    <property type="term" value="F:RNA binding"/>
    <property type="evidence" value="ECO:0007669"/>
    <property type="project" value="UniProtKB-KW"/>
</dbReference>
<dbReference type="Proteomes" id="UP000510822">
    <property type="component" value="Chromosome"/>
</dbReference>
<dbReference type="Pfam" id="PF08240">
    <property type="entry name" value="ADH_N"/>
    <property type="match status" value="1"/>
</dbReference>
<keyword evidence="9" id="KW-1185">Reference proteome</keyword>
<dbReference type="GO" id="GO:0008270">
    <property type="term" value="F:zinc ion binding"/>
    <property type="evidence" value="ECO:0007669"/>
    <property type="project" value="InterPro"/>
</dbReference>
<evidence type="ECO:0000256" key="6">
    <source>
        <dbReference type="RuleBase" id="RU364000"/>
    </source>
</evidence>
<dbReference type="KEGG" id="cfon:HZU75_06865"/>
<comment type="subcellular location">
    <subcellularLocation>
        <location evidence="1">Cytoplasm</location>
    </subcellularLocation>
</comment>
<dbReference type="GO" id="GO:0016491">
    <property type="term" value="F:oxidoreductase activity"/>
    <property type="evidence" value="ECO:0007669"/>
    <property type="project" value="UniProtKB-KW"/>
</dbReference>
<dbReference type="EMBL" id="CP058952">
    <property type="protein sequence ID" value="QLI81267.1"/>
    <property type="molecule type" value="Genomic_DNA"/>
</dbReference>
<comment type="similarity">
    <text evidence="6">Belongs to the zinc-containing alcohol dehydrogenase family. Quinone oxidoreductase subfamily.</text>
</comment>
<dbReference type="GO" id="GO:0005737">
    <property type="term" value="C:cytoplasm"/>
    <property type="evidence" value="ECO:0007669"/>
    <property type="project" value="UniProtKB-SubCell"/>
</dbReference>
<dbReference type="InterPro" id="IPR020843">
    <property type="entry name" value="ER"/>
</dbReference>
<keyword evidence="3" id="KW-0963">Cytoplasm</keyword>
<keyword evidence="6" id="KW-0862">Zinc</keyword>
<dbReference type="Gene3D" id="3.40.50.720">
    <property type="entry name" value="NAD(P)-binding Rossmann-like Domain"/>
    <property type="match status" value="1"/>
</dbReference>
<evidence type="ECO:0000313" key="9">
    <source>
        <dbReference type="Proteomes" id="UP000510822"/>
    </source>
</evidence>
<keyword evidence="5" id="KW-0694">RNA-binding</keyword>
<evidence type="ECO:0000256" key="5">
    <source>
        <dbReference type="ARBA" id="ARBA00022884"/>
    </source>
</evidence>
<dbReference type="InterPro" id="IPR002364">
    <property type="entry name" value="Quin_OxRdtase/zeta-crystal_CS"/>
</dbReference>
<accession>A0A7D5ZG91</accession>
<reference evidence="8 9" key="1">
    <citation type="journal article" date="2016" name="Int. J. Syst. Evol. Microbiol.">
        <title>Chitinibacter fontanus sp. nov., isolated from a spring.</title>
        <authorList>
            <person name="Sheu S.Y."/>
            <person name="Li Y.S."/>
            <person name="Young C.C."/>
            <person name="Chen W.M."/>
        </authorList>
    </citation>
    <scope>NUCLEOTIDE SEQUENCE [LARGE SCALE GENOMIC DNA]</scope>
    <source>
        <strain evidence="8 9">STM-7</strain>
    </source>
</reference>
<proteinExistence type="inferred from homology"/>
<sequence length="337" mass="36793">MKAIAYQTAHALTAEVGLQDIDLPVPRPEGRELLIEVQAVSVNPVDTKIRNGVNAPDGAWKVLGWDATGVVTAVGPQVSLFKVGDRVWYAGDISRQGSNAQYQTVDERIVGRMPSSLDFAAAAALPLTAITAWEMLFDRLQIARSPTPSGQQLLIIGAAGGVGSVMIQLARQLTGLTIIATASRPETQQWVQDLGAHHVIDHRLPLSEELQRIGIPQVTHIVSLNQTEQHLPQILESIAPQGHFGLIDDPRVLDVMPFKRKSVAIHWELMFTRSLYQTADMIEQHHLLNAVADLIDQGVLRTTVNEQFGVINAENLRRAHALLESGRAQGKIVLAGF</sequence>
<name>A0A7D5ZG91_9NEIS</name>
<evidence type="ECO:0000256" key="2">
    <source>
        <dbReference type="ARBA" id="ARBA00011881"/>
    </source>
</evidence>
<dbReference type="PROSITE" id="PS01162">
    <property type="entry name" value="QOR_ZETA_CRYSTAL"/>
    <property type="match status" value="1"/>
</dbReference>
<dbReference type="NCBIfam" id="TIGR02817">
    <property type="entry name" value="adh_fam_1"/>
    <property type="match status" value="1"/>
</dbReference>
<dbReference type="Pfam" id="PF13602">
    <property type="entry name" value="ADH_zinc_N_2"/>
    <property type="match status" value="1"/>
</dbReference>
<gene>
    <name evidence="8" type="ORF">HZU75_06865</name>
</gene>
<dbReference type="InterPro" id="IPR051603">
    <property type="entry name" value="Zinc-ADH_QOR/CCCR"/>
</dbReference>
<dbReference type="CDD" id="cd08252">
    <property type="entry name" value="AL_MDR"/>
    <property type="match status" value="1"/>
</dbReference>
<protein>
    <recommendedName>
        <fullName evidence="6">Zinc-type alcohol dehydrogenase-like protein</fullName>
    </recommendedName>
</protein>
<dbReference type="PANTHER" id="PTHR44154:SF1">
    <property type="entry name" value="QUINONE OXIDOREDUCTASE"/>
    <property type="match status" value="1"/>
</dbReference>
<dbReference type="Gene3D" id="3.90.180.10">
    <property type="entry name" value="Medium-chain alcohol dehydrogenases, catalytic domain"/>
    <property type="match status" value="1"/>
</dbReference>
<keyword evidence="6" id="KW-0560">Oxidoreductase</keyword>
<dbReference type="AlphaFoldDB" id="A0A7D5ZG91"/>
<dbReference type="InterPro" id="IPR014182">
    <property type="entry name" value="ADH_Zn_typ-1"/>
</dbReference>
<dbReference type="InterPro" id="IPR011032">
    <property type="entry name" value="GroES-like_sf"/>
</dbReference>
<dbReference type="SUPFAM" id="SSF51735">
    <property type="entry name" value="NAD(P)-binding Rossmann-fold domains"/>
    <property type="match status" value="1"/>
</dbReference>
<comment type="subunit">
    <text evidence="2">Homotetramer.</text>
</comment>
<organism evidence="8 9">
    <name type="scientific">Chitinibacter fontanus</name>
    <dbReference type="NCBI Taxonomy" id="1737446"/>
    <lineage>
        <taxon>Bacteria</taxon>
        <taxon>Pseudomonadati</taxon>
        <taxon>Pseudomonadota</taxon>
        <taxon>Betaproteobacteria</taxon>
        <taxon>Neisseriales</taxon>
        <taxon>Chitinibacteraceae</taxon>
        <taxon>Chitinibacter</taxon>
    </lineage>
</organism>
<dbReference type="SUPFAM" id="SSF50129">
    <property type="entry name" value="GroES-like"/>
    <property type="match status" value="1"/>
</dbReference>